<dbReference type="PROSITE" id="PS51388">
    <property type="entry name" value="GED"/>
    <property type="match status" value="1"/>
</dbReference>
<proteinExistence type="predicted"/>
<dbReference type="InterPro" id="IPR030381">
    <property type="entry name" value="G_DYNAMIN_dom"/>
</dbReference>
<keyword evidence="2" id="KW-0342">GTP-binding</keyword>
<dbReference type="AlphaFoldDB" id="C7YYC8"/>
<dbReference type="PROSITE" id="PS51718">
    <property type="entry name" value="G_DYNAMIN_2"/>
    <property type="match status" value="1"/>
</dbReference>
<feature type="compositionally biased region" description="Acidic residues" evidence="3">
    <location>
        <begin position="419"/>
        <end position="430"/>
    </location>
</feature>
<dbReference type="SMART" id="SM00053">
    <property type="entry name" value="DYNc"/>
    <property type="match status" value="1"/>
</dbReference>
<dbReference type="GO" id="GO:0008017">
    <property type="term" value="F:microtubule binding"/>
    <property type="evidence" value="ECO:0007669"/>
    <property type="project" value="TreeGrafter"/>
</dbReference>
<dbReference type="GO" id="GO:0000266">
    <property type="term" value="P:mitochondrial fission"/>
    <property type="evidence" value="ECO:0007669"/>
    <property type="project" value="TreeGrafter"/>
</dbReference>
<dbReference type="GO" id="GO:0005739">
    <property type="term" value="C:mitochondrion"/>
    <property type="evidence" value="ECO:0007669"/>
    <property type="project" value="TreeGrafter"/>
</dbReference>
<dbReference type="HOGENOM" id="CLU_008964_7_2_1"/>
<evidence type="ECO:0000313" key="7">
    <source>
        <dbReference type="Proteomes" id="UP000005206"/>
    </source>
</evidence>
<dbReference type="InterPro" id="IPR045063">
    <property type="entry name" value="Dynamin_N"/>
</dbReference>
<dbReference type="GO" id="GO:0016559">
    <property type="term" value="P:peroxisome fission"/>
    <property type="evidence" value="ECO:0007669"/>
    <property type="project" value="TreeGrafter"/>
</dbReference>
<dbReference type="Pfam" id="PF00350">
    <property type="entry name" value="Dynamin_N"/>
    <property type="match status" value="1"/>
</dbReference>
<dbReference type="Gene3D" id="3.40.50.300">
    <property type="entry name" value="P-loop containing nucleotide triphosphate hydrolases"/>
    <property type="match status" value="1"/>
</dbReference>
<name>C7YYC8_FUSV7</name>
<dbReference type="GO" id="GO:0005874">
    <property type="term" value="C:microtubule"/>
    <property type="evidence" value="ECO:0007669"/>
    <property type="project" value="TreeGrafter"/>
</dbReference>
<dbReference type="SUPFAM" id="SSF52540">
    <property type="entry name" value="P-loop containing nucleoside triphosphate hydrolases"/>
    <property type="match status" value="1"/>
</dbReference>
<feature type="domain" description="GED" evidence="4">
    <location>
        <begin position="643"/>
        <end position="731"/>
    </location>
</feature>
<dbReference type="KEGG" id="nhe:NECHADRAFT_95422"/>
<accession>C7YYC8</accession>
<dbReference type="GeneID" id="9665470"/>
<dbReference type="GO" id="GO:0006897">
    <property type="term" value="P:endocytosis"/>
    <property type="evidence" value="ECO:0007669"/>
    <property type="project" value="TreeGrafter"/>
</dbReference>
<gene>
    <name evidence="6" type="ORF">NECHADRAFT_95422</name>
</gene>
<feature type="region of interest" description="Disordered" evidence="3">
    <location>
        <begin position="407"/>
        <end position="432"/>
    </location>
</feature>
<dbReference type="eggNOG" id="KOG0446">
    <property type="taxonomic scope" value="Eukaryota"/>
</dbReference>
<dbReference type="InterPro" id="IPR001401">
    <property type="entry name" value="Dynamin_GTPase"/>
</dbReference>
<dbReference type="OMA" id="MDRTKSE"/>
<dbReference type="CDD" id="cd08771">
    <property type="entry name" value="DLP_1"/>
    <property type="match status" value="1"/>
</dbReference>
<dbReference type="OrthoDB" id="415706at2759"/>
<dbReference type="GO" id="GO:0005525">
    <property type="term" value="F:GTP binding"/>
    <property type="evidence" value="ECO:0007669"/>
    <property type="project" value="InterPro"/>
</dbReference>
<evidence type="ECO:0000256" key="1">
    <source>
        <dbReference type="ARBA" id="ARBA00022741"/>
    </source>
</evidence>
<keyword evidence="7" id="KW-1185">Reference proteome</keyword>
<dbReference type="PANTHER" id="PTHR11566">
    <property type="entry name" value="DYNAMIN"/>
    <property type="match status" value="1"/>
</dbReference>
<dbReference type="GO" id="GO:0016020">
    <property type="term" value="C:membrane"/>
    <property type="evidence" value="ECO:0007669"/>
    <property type="project" value="TreeGrafter"/>
</dbReference>
<dbReference type="InterPro" id="IPR027417">
    <property type="entry name" value="P-loop_NTPase"/>
</dbReference>
<dbReference type="GO" id="GO:0003924">
    <property type="term" value="F:GTPase activity"/>
    <property type="evidence" value="ECO:0007669"/>
    <property type="project" value="InterPro"/>
</dbReference>
<protein>
    <recommendedName>
        <fullName evidence="8">GED domain-containing protein</fullName>
    </recommendedName>
</protein>
<dbReference type="PANTHER" id="PTHR11566:SF215">
    <property type="entry name" value="DYNAMIN GTPASE"/>
    <property type="match status" value="1"/>
</dbReference>
<dbReference type="GO" id="GO:0048312">
    <property type="term" value="P:intracellular distribution of mitochondria"/>
    <property type="evidence" value="ECO:0007669"/>
    <property type="project" value="TreeGrafter"/>
</dbReference>
<dbReference type="STRING" id="660122.C7YYC8"/>
<dbReference type="InterPro" id="IPR000375">
    <property type="entry name" value="Dynamin_stalk"/>
</dbReference>
<dbReference type="InParanoid" id="C7YYC8"/>
<evidence type="ECO:0000256" key="3">
    <source>
        <dbReference type="SAM" id="MobiDB-lite"/>
    </source>
</evidence>
<dbReference type="PRINTS" id="PR00195">
    <property type="entry name" value="DYNAMIN"/>
</dbReference>
<evidence type="ECO:0000259" key="5">
    <source>
        <dbReference type="PROSITE" id="PS51718"/>
    </source>
</evidence>
<dbReference type="VEuPathDB" id="FungiDB:NECHADRAFT_95422"/>
<dbReference type="RefSeq" id="XP_003048698.1">
    <property type="nucleotide sequence ID" value="XM_003048652.1"/>
</dbReference>
<reference evidence="6 7" key="1">
    <citation type="journal article" date="2009" name="PLoS Genet.">
        <title>The genome of Nectria haematococca: contribution of supernumerary chromosomes to gene expansion.</title>
        <authorList>
            <person name="Coleman J.J."/>
            <person name="Rounsley S.D."/>
            <person name="Rodriguez-Carres M."/>
            <person name="Kuo A."/>
            <person name="Wasmann C.C."/>
            <person name="Grimwood J."/>
            <person name="Schmutz J."/>
            <person name="Taga M."/>
            <person name="White G.J."/>
            <person name="Zhou S."/>
            <person name="Schwartz D.C."/>
            <person name="Freitag M."/>
            <person name="Ma L.J."/>
            <person name="Danchin E.G."/>
            <person name="Henrissat B."/>
            <person name="Coutinho P.M."/>
            <person name="Nelson D.R."/>
            <person name="Straney D."/>
            <person name="Napoli C.A."/>
            <person name="Barker B.M."/>
            <person name="Gribskov M."/>
            <person name="Rep M."/>
            <person name="Kroken S."/>
            <person name="Molnar I."/>
            <person name="Rensing C."/>
            <person name="Kennell J.C."/>
            <person name="Zamora J."/>
            <person name="Farman M.L."/>
            <person name="Selker E.U."/>
            <person name="Salamov A."/>
            <person name="Shapiro H."/>
            <person name="Pangilinan J."/>
            <person name="Lindquist E."/>
            <person name="Lamers C."/>
            <person name="Grigoriev I.V."/>
            <person name="Geiser D.M."/>
            <person name="Covert S.F."/>
            <person name="Temporini E."/>
            <person name="Vanetten H.D."/>
        </authorList>
    </citation>
    <scope>NUCLEOTIDE SEQUENCE [LARGE SCALE GENOMIC DNA]</scope>
    <source>
        <strain evidence="7">ATCC MYA-4622 / CBS 123669 / FGSC 9596 / NRRL 45880 / 77-13-4</strain>
    </source>
</reference>
<evidence type="ECO:0000259" key="4">
    <source>
        <dbReference type="PROSITE" id="PS51388"/>
    </source>
</evidence>
<dbReference type="InterPro" id="IPR022812">
    <property type="entry name" value="Dynamin"/>
</dbReference>
<evidence type="ECO:0000256" key="2">
    <source>
        <dbReference type="ARBA" id="ARBA00023134"/>
    </source>
</evidence>
<dbReference type="InterPro" id="IPR020850">
    <property type="entry name" value="GED_dom"/>
</dbReference>
<keyword evidence="1" id="KW-0547">Nucleotide-binding</keyword>
<organism evidence="6 7">
    <name type="scientific">Fusarium vanettenii (strain ATCC MYA-4622 / CBS 123669 / FGSC 9596 / NRRL 45880 / 77-13-4)</name>
    <name type="common">Fusarium solani subsp. pisi</name>
    <dbReference type="NCBI Taxonomy" id="660122"/>
    <lineage>
        <taxon>Eukaryota</taxon>
        <taxon>Fungi</taxon>
        <taxon>Dikarya</taxon>
        <taxon>Ascomycota</taxon>
        <taxon>Pezizomycotina</taxon>
        <taxon>Sordariomycetes</taxon>
        <taxon>Hypocreomycetidae</taxon>
        <taxon>Hypocreales</taxon>
        <taxon>Nectriaceae</taxon>
        <taxon>Fusarium</taxon>
        <taxon>Fusarium solani species complex</taxon>
        <taxon>Fusarium vanettenii</taxon>
    </lineage>
</organism>
<sequence>MALSKPIKSSVGLGNRVLLDKMDRLRGLGISNLVALPQMVVVGDQSAGKSSVLESLTGFHFPRSVTLCTRHATEIICRREETKNIVISIQPADPNNTEAQKFRRETKDLNAEEFAQIFVDAAKVMGIKSGSEDDSTGSAFSRDILRVEISGPNEDHLTVIDVPGMFENVTPGVTTKEDIDLVKDMVRNYIRESRTIILAVVPCTGDIANQKILTLAKEVDPEGKRTLGVLTKPDLAVEQATKAVVVNLVNGNRRDLVLGYCVVKNRGADDTSSSAEERNLKEENFFREAPWSKLPADRLGIPALKARLQHLLMDRIKSEFPKVRSDLMTMLKKNEALLENMGESRSSTEQQRVYLGRIASRFTQIKNCGLDAYYSRHKIFHEQEELRLITRIREINEAFANVVFDKGHTRNFQPPGEKENEESSSGDSDVESQMTIRDDLYDDDMTFVIPLVGEQELGDSILHEAYCCPDPEEDILAFIEKEYRSSRGYELGTFGGEMLPTNFKEQSKKWSPMARAHVSNAILIVHHFIRSVLDACCLDNTIRDELWNFIVDDLQERYRRAVDHTEFLLEVEFEGKSITYSPAFNKKLHGTKFAHVEELGKKIESTINRTISHPHLGGGTAGRQAREMVENGLGGSDDLASTCRNIHDVLHTFYDFARTRFVDVICQQVIDHFLLYSPNGPLTVLSEELILHMTPENLETIAGEEMCSRDRREKLTLDIANLKEALKILRG</sequence>
<evidence type="ECO:0008006" key="8">
    <source>
        <dbReference type="Google" id="ProtNLM"/>
    </source>
</evidence>
<evidence type="ECO:0000313" key="6">
    <source>
        <dbReference type="EMBL" id="EEU42985.1"/>
    </source>
</evidence>
<dbReference type="Proteomes" id="UP000005206">
    <property type="component" value="Chromosome 8"/>
</dbReference>
<dbReference type="Pfam" id="PF01031">
    <property type="entry name" value="Dynamin_M"/>
    <property type="match status" value="1"/>
</dbReference>
<dbReference type="EMBL" id="GG698903">
    <property type="protein sequence ID" value="EEU42985.1"/>
    <property type="molecule type" value="Genomic_DNA"/>
</dbReference>
<dbReference type="FunFam" id="3.40.50.300:FF:001425">
    <property type="entry name" value="Dynamin GTPase, putative"/>
    <property type="match status" value="1"/>
</dbReference>
<feature type="domain" description="Dynamin-type G" evidence="5">
    <location>
        <begin position="33"/>
        <end position="321"/>
    </location>
</feature>